<feature type="region of interest" description="Disordered" evidence="1">
    <location>
        <begin position="1"/>
        <end position="20"/>
    </location>
</feature>
<accession>A0A9W8XYF2</accession>
<evidence type="ECO:0000313" key="3">
    <source>
        <dbReference type="Proteomes" id="UP001140560"/>
    </source>
</evidence>
<organism evidence="2 3">
    <name type="scientific">Neocucurbitaria cava</name>
    <dbReference type="NCBI Taxonomy" id="798079"/>
    <lineage>
        <taxon>Eukaryota</taxon>
        <taxon>Fungi</taxon>
        <taxon>Dikarya</taxon>
        <taxon>Ascomycota</taxon>
        <taxon>Pezizomycotina</taxon>
        <taxon>Dothideomycetes</taxon>
        <taxon>Pleosporomycetidae</taxon>
        <taxon>Pleosporales</taxon>
        <taxon>Pleosporineae</taxon>
        <taxon>Cucurbitariaceae</taxon>
        <taxon>Neocucurbitaria</taxon>
    </lineage>
</organism>
<comment type="caution">
    <text evidence="2">The sequence shown here is derived from an EMBL/GenBank/DDBJ whole genome shotgun (WGS) entry which is preliminary data.</text>
</comment>
<dbReference type="EMBL" id="JAPEUY010000020">
    <property type="protein sequence ID" value="KAJ4363089.1"/>
    <property type="molecule type" value="Genomic_DNA"/>
</dbReference>
<protein>
    <submittedName>
        <fullName evidence="2">Uncharacterized protein</fullName>
    </submittedName>
</protein>
<proteinExistence type="predicted"/>
<gene>
    <name evidence="2" type="ORF">N0V83_010209</name>
</gene>
<keyword evidence="3" id="KW-1185">Reference proteome</keyword>
<sequence>MSSSTEEHQGNYKDTEPKPHLHDFDVEFMDLHNQCLEAEASNQPPETITKIKQEAKHLKERFLLDITNLCHQNGTAWPNFTHPAFQAEDLNKASIILSQLREHDRQADPNLPAALRKANAERTGVPGCEKTNMFVTTDGSGEHQFTEYGNNWYVLQCGPLRCGELATDGSNRCSHGLKAISGNAPPGWIDRVGWKDGKNVFQLENQGLWDNPRYVWQNGVRTGPRYYGPHWDFCFL</sequence>
<dbReference type="AlphaFoldDB" id="A0A9W8XYF2"/>
<evidence type="ECO:0000256" key="1">
    <source>
        <dbReference type="SAM" id="MobiDB-lite"/>
    </source>
</evidence>
<name>A0A9W8XYF2_9PLEO</name>
<dbReference type="Proteomes" id="UP001140560">
    <property type="component" value="Unassembled WGS sequence"/>
</dbReference>
<reference evidence="2" key="1">
    <citation type="submission" date="2022-10" db="EMBL/GenBank/DDBJ databases">
        <title>Tapping the CABI collections for fungal endophytes: first genome assemblies for Collariella, Neodidymelliopsis, Ascochyta clinopodiicola, Didymella pomorum, Didymosphaeria variabile, Neocosmospora piperis and Neocucurbitaria cava.</title>
        <authorList>
            <person name="Hill R."/>
        </authorList>
    </citation>
    <scope>NUCLEOTIDE SEQUENCE</scope>
    <source>
        <strain evidence="2">IMI 356814</strain>
    </source>
</reference>
<evidence type="ECO:0000313" key="2">
    <source>
        <dbReference type="EMBL" id="KAJ4363089.1"/>
    </source>
</evidence>